<dbReference type="PANTHER" id="PTHR12143">
    <property type="entry name" value="PEPTIDE N-GLYCANASE PNGASE -RELATED"/>
    <property type="match status" value="1"/>
</dbReference>
<dbReference type="GO" id="GO:0005975">
    <property type="term" value="P:carbohydrate metabolic process"/>
    <property type="evidence" value="ECO:0007669"/>
    <property type="project" value="InterPro"/>
</dbReference>
<dbReference type="Proteomes" id="UP000428260">
    <property type="component" value="Chromosome"/>
</dbReference>
<dbReference type="GO" id="GO:0000224">
    <property type="term" value="F:peptide-N4-(N-acetyl-beta-glucosaminyl)asparagine amidase activity"/>
    <property type="evidence" value="ECO:0007669"/>
    <property type="project" value="TreeGrafter"/>
</dbReference>
<dbReference type="KEGG" id="mcos:GM418_03735"/>
<evidence type="ECO:0000256" key="2">
    <source>
        <dbReference type="ARBA" id="ARBA00011245"/>
    </source>
</evidence>
<feature type="domain" description="Glycosyl hydrolase family 92" evidence="4">
    <location>
        <begin position="286"/>
        <end position="749"/>
    </location>
</feature>
<accession>A0A6I6JRK9</accession>
<keyword evidence="3" id="KW-0106">Calcium</keyword>
<evidence type="ECO:0000313" key="7">
    <source>
        <dbReference type="Proteomes" id="UP000428260"/>
    </source>
</evidence>
<dbReference type="NCBIfam" id="TIGR01180">
    <property type="entry name" value="aman2_put"/>
    <property type="match status" value="1"/>
</dbReference>
<evidence type="ECO:0000256" key="3">
    <source>
        <dbReference type="ARBA" id="ARBA00022837"/>
    </source>
</evidence>
<dbReference type="InterPro" id="IPR008928">
    <property type="entry name" value="6-hairpin_glycosidase_sf"/>
</dbReference>
<dbReference type="Gene3D" id="1.20.1050.60">
    <property type="entry name" value="alpha-1,2-mannosidase"/>
    <property type="match status" value="1"/>
</dbReference>
<reference evidence="6 7" key="1">
    <citation type="submission" date="2019-11" db="EMBL/GenBank/DDBJ databases">
        <authorList>
            <person name="Zheng R.K."/>
            <person name="Sun C.M."/>
        </authorList>
    </citation>
    <scope>NUCLEOTIDE SEQUENCE [LARGE SCALE GENOMIC DNA]</scope>
    <source>
        <strain evidence="6 7">WC007</strain>
    </source>
</reference>
<comment type="subunit">
    <text evidence="2">Monomer.</text>
</comment>
<dbReference type="Pfam" id="PF17678">
    <property type="entry name" value="Glyco_hydro_92N"/>
    <property type="match status" value="1"/>
</dbReference>
<evidence type="ECO:0000313" key="6">
    <source>
        <dbReference type="EMBL" id="QGY42792.1"/>
    </source>
</evidence>
<name>A0A6I6JRK9_9BACT</name>
<dbReference type="GO" id="GO:0005829">
    <property type="term" value="C:cytosol"/>
    <property type="evidence" value="ECO:0007669"/>
    <property type="project" value="TreeGrafter"/>
</dbReference>
<dbReference type="RefSeq" id="WP_158863280.1">
    <property type="nucleotide sequence ID" value="NZ_CP046401.1"/>
</dbReference>
<dbReference type="InterPro" id="IPR012939">
    <property type="entry name" value="Glyco_hydro_92"/>
</dbReference>
<dbReference type="FunFam" id="3.30.2080.10:FF:000001">
    <property type="entry name" value="Alpha-1,2-mannosidase subfamily"/>
    <property type="match status" value="1"/>
</dbReference>
<keyword evidence="7" id="KW-1185">Reference proteome</keyword>
<organism evidence="6 7">
    <name type="scientific">Maribellus comscasis</name>
    <dbReference type="NCBI Taxonomy" id="2681766"/>
    <lineage>
        <taxon>Bacteria</taxon>
        <taxon>Pseudomonadati</taxon>
        <taxon>Bacteroidota</taxon>
        <taxon>Bacteroidia</taxon>
        <taxon>Marinilabiliales</taxon>
        <taxon>Prolixibacteraceae</taxon>
        <taxon>Maribellus</taxon>
    </lineage>
</organism>
<dbReference type="PANTHER" id="PTHR12143:SF43">
    <property type="entry name" value="PUTATIVE-RELATED"/>
    <property type="match status" value="1"/>
</dbReference>
<dbReference type="InterPro" id="IPR050883">
    <property type="entry name" value="PNGase"/>
</dbReference>
<dbReference type="PROSITE" id="PS51257">
    <property type="entry name" value="PROKAR_LIPOPROTEIN"/>
    <property type="match status" value="1"/>
</dbReference>
<dbReference type="InterPro" id="IPR005887">
    <property type="entry name" value="GH92_a_mannosidase_put"/>
</dbReference>
<dbReference type="EMBL" id="CP046401">
    <property type="protein sequence ID" value="QGY42792.1"/>
    <property type="molecule type" value="Genomic_DNA"/>
</dbReference>
<protein>
    <submittedName>
        <fullName evidence="6">Glycoside hydrolase family 92 protein</fullName>
    </submittedName>
</protein>
<evidence type="ECO:0000256" key="1">
    <source>
        <dbReference type="ARBA" id="ARBA00001913"/>
    </source>
</evidence>
<proteinExistence type="predicted"/>
<dbReference type="Gene3D" id="3.30.2080.10">
    <property type="entry name" value="GH92 mannosidase domain"/>
    <property type="match status" value="1"/>
</dbReference>
<dbReference type="Gene3D" id="2.70.98.10">
    <property type="match status" value="1"/>
</dbReference>
<dbReference type="GO" id="GO:0006516">
    <property type="term" value="P:glycoprotein catabolic process"/>
    <property type="evidence" value="ECO:0007669"/>
    <property type="project" value="TreeGrafter"/>
</dbReference>
<gene>
    <name evidence="6" type="ORF">GM418_03735</name>
</gene>
<evidence type="ECO:0000259" key="5">
    <source>
        <dbReference type="Pfam" id="PF17678"/>
    </source>
</evidence>
<dbReference type="SUPFAM" id="SSF48208">
    <property type="entry name" value="Six-hairpin glycosidases"/>
    <property type="match status" value="1"/>
</dbReference>
<dbReference type="Gene3D" id="1.20.1610.10">
    <property type="entry name" value="alpha-1,2-mannosidases domains"/>
    <property type="match status" value="1"/>
</dbReference>
<evidence type="ECO:0000259" key="4">
    <source>
        <dbReference type="Pfam" id="PF07971"/>
    </source>
</evidence>
<comment type="cofactor">
    <cofactor evidence="1">
        <name>Ca(2+)</name>
        <dbReference type="ChEBI" id="CHEBI:29108"/>
    </cofactor>
</comment>
<keyword evidence="6" id="KW-0378">Hydrolase</keyword>
<dbReference type="Pfam" id="PF07971">
    <property type="entry name" value="Glyco_hydro_92"/>
    <property type="match status" value="1"/>
</dbReference>
<dbReference type="InterPro" id="IPR014718">
    <property type="entry name" value="GH-type_carb-bd"/>
</dbReference>
<dbReference type="InterPro" id="IPR041371">
    <property type="entry name" value="GH92_N"/>
</dbReference>
<dbReference type="GO" id="GO:0030246">
    <property type="term" value="F:carbohydrate binding"/>
    <property type="evidence" value="ECO:0007669"/>
    <property type="project" value="InterPro"/>
</dbReference>
<feature type="domain" description="Glycosyl hydrolase family 92 N-terminal" evidence="5">
    <location>
        <begin position="33"/>
        <end position="280"/>
    </location>
</feature>
<sequence>MRIKIYLLGFVLGIGFGCSTKQSENAPVDFTQYVNPMIGTAKTTTIAGLRHGGGSEQNAQVQPSVTVPFGMTNWSPQTNNVETKCMSAYYYKDSIITGFRGSHWLSGSCTQEYGSFAIMPVSGDLVCNPDKRGSAYSHDNETATPYYYNVNLPDHNILTEMTATTRCGLLRFTFENEGPAHLVINPNSDEGEGFAKVNADNNEIVGYNPVHRIYQGWGKQAGFSGYFVMQVEKVPVSYGVYSGDDIHQKQLTIENLPNLGAYFSFDVKKGEVLRVKIGTSFVSVEEARNNLNEEIPDFDFEKTKESLKKTWNDLLSRLAVQGDNHDDKVKFYTALYHCFQQPRIYNDVSGTYPRFDGNAQTDTICDGNYYCDFSVWDTYRAMHAFYSLIVPEENADMVRSLLTMAQVGGWMPIFPKWNSYTSAMIGDHVTSIVAEAYTKGVLDLTEEDYEILKHNANESPESFAEYTDGKGRRALKSYLKYGYIPLEDSVMEAFHKREQVSRTLEYAYDDFALAQIAKKMKKTEDYNYYIKRAQNYRNVFDPKVNNMNGRHADGTFTKDFTRDQHTSFITEGTPWQYNWYVPHDVDGLIELMGGRDAFNTNLDKFFEVGQYWHGNEPGHQIPFLYNYSGQPWKTQKIVADVMNEEYGTGPGGLSGNDDAGEMSVWYVFGALGFYPVCPALPEYQICGSKFKKVTIRMQSGKLLEINAPNYSKENIYIQGITLNGKEYQSNSLNHFDLAGGGKINFEMGPEPKKVK</sequence>
<dbReference type="AlphaFoldDB" id="A0A6I6JRK9"/>